<dbReference type="AlphaFoldDB" id="A0A3G1KZD2"/>
<evidence type="ECO:0000256" key="3">
    <source>
        <dbReference type="ARBA" id="ARBA00022692"/>
    </source>
</evidence>
<sequence>MINNIMYFTKKANEYLGIFGLSTISLAGFLILFFAPLYIGDEYVLHLLAVSLMFGTLAMGFDLSAGFISVANWGYAAMMGLGAYTSGLLLMRLGISPWIGIFVGAFFAALLGLVIGVLTLKMDGLYAAILAWFVGLVLMALAASLQWLTRGTLGLNVDLFFDTGWTKPYFYVIFVICILTYIFLRKVTRSNLGLAFTALGQDAEAARTCGVNPMKYKVINFTISCFIAGLCGGFYAHFFGILTPDLLNTKHTIEILVIAYIGGRGSIWGPLLAAFIIYPAFEYLNFLVEYKFVIYGLLLILVMIFYPNGISGLLNSAYAFVSKKLKLDTETGSHLGGKNY</sequence>
<dbReference type="RefSeq" id="WP_148137280.1">
    <property type="nucleotide sequence ID" value="NZ_CP017634.1"/>
</dbReference>
<evidence type="ECO:0000256" key="4">
    <source>
        <dbReference type="ARBA" id="ARBA00022989"/>
    </source>
</evidence>
<dbReference type="Proteomes" id="UP000323521">
    <property type="component" value="Chromosome"/>
</dbReference>
<protein>
    <recommendedName>
        <fullName evidence="9">Branched-chain amino acid ABC transporter permease</fullName>
    </recommendedName>
</protein>
<evidence type="ECO:0000256" key="2">
    <source>
        <dbReference type="ARBA" id="ARBA00022475"/>
    </source>
</evidence>
<proteinExistence type="predicted"/>
<dbReference type="KEGG" id="fwa:DCMF_26850"/>
<dbReference type="EMBL" id="CP017634">
    <property type="protein sequence ID" value="ATW27893.1"/>
    <property type="molecule type" value="Genomic_DNA"/>
</dbReference>
<keyword evidence="2" id="KW-1003">Cell membrane</keyword>
<feature type="transmembrane region" description="Helical" evidence="6">
    <location>
        <begin position="255"/>
        <end position="280"/>
    </location>
</feature>
<dbReference type="GO" id="GO:0005886">
    <property type="term" value="C:plasma membrane"/>
    <property type="evidence" value="ECO:0007669"/>
    <property type="project" value="UniProtKB-SubCell"/>
</dbReference>
<gene>
    <name evidence="7" type="ORF">DCMF_26850</name>
</gene>
<organism evidence="7 8">
    <name type="scientific">Formimonas warabiya</name>
    <dbReference type="NCBI Taxonomy" id="1761012"/>
    <lineage>
        <taxon>Bacteria</taxon>
        <taxon>Bacillati</taxon>
        <taxon>Bacillota</taxon>
        <taxon>Clostridia</taxon>
        <taxon>Eubacteriales</taxon>
        <taxon>Peptococcaceae</taxon>
        <taxon>Candidatus Formimonas</taxon>
    </lineage>
</organism>
<evidence type="ECO:0000313" key="8">
    <source>
        <dbReference type="Proteomes" id="UP000323521"/>
    </source>
</evidence>
<feature type="transmembrane region" description="Helical" evidence="6">
    <location>
        <begin position="168"/>
        <end position="184"/>
    </location>
</feature>
<feature type="transmembrane region" description="Helical" evidence="6">
    <location>
        <begin position="43"/>
        <end position="61"/>
    </location>
</feature>
<evidence type="ECO:0000256" key="1">
    <source>
        <dbReference type="ARBA" id="ARBA00004651"/>
    </source>
</evidence>
<keyword evidence="8" id="KW-1185">Reference proteome</keyword>
<dbReference type="InterPro" id="IPR043428">
    <property type="entry name" value="LivM-like"/>
</dbReference>
<feature type="transmembrane region" description="Helical" evidence="6">
    <location>
        <begin position="97"/>
        <end position="118"/>
    </location>
</feature>
<dbReference type="GO" id="GO:0015658">
    <property type="term" value="F:branched-chain amino acid transmembrane transporter activity"/>
    <property type="evidence" value="ECO:0007669"/>
    <property type="project" value="InterPro"/>
</dbReference>
<evidence type="ECO:0008006" key="9">
    <source>
        <dbReference type="Google" id="ProtNLM"/>
    </source>
</evidence>
<feature type="transmembrane region" description="Helical" evidence="6">
    <location>
        <begin position="292"/>
        <end position="314"/>
    </location>
</feature>
<keyword evidence="3 6" id="KW-0812">Transmembrane</keyword>
<dbReference type="OrthoDB" id="9789927at2"/>
<feature type="transmembrane region" description="Helical" evidence="6">
    <location>
        <begin position="73"/>
        <end position="91"/>
    </location>
</feature>
<dbReference type="PANTHER" id="PTHR30482">
    <property type="entry name" value="HIGH-AFFINITY BRANCHED-CHAIN AMINO ACID TRANSPORT SYSTEM PERMEASE"/>
    <property type="match status" value="1"/>
</dbReference>
<evidence type="ECO:0000256" key="6">
    <source>
        <dbReference type="SAM" id="Phobius"/>
    </source>
</evidence>
<feature type="transmembrane region" description="Helical" evidence="6">
    <location>
        <begin position="125"/>
        <end position="148"/>
    </location>
</feature>
<reference evidence="7 8" key="1">
    <citation type="submission" date="2016-10" db="EMBL/GenBank/DDBJ databases">
        <title>Complete Genome Sequence of Peptococcaceae strain DCMF.</title>
        <authorList>
            <person name="Edwards R.J."/>
            <person name="Holland S.I."/>
            <person name="Deshpande N.P."/>
            <person name="Wong Y.K."/>
            <person name="Ertan H."/>
            <person name="Manefield M."/>
            <person name="Russell T.L."/>
            <person name="Lee M.J."/>
        </authorList>
    </citation>
    <scope>NUCLEOTIDE SEQUENCE [LARGE SCALE GENOMIC DNA]</scope>
    <source>
        <strain evidence="7 8">DCMF</strain>
    </source>
</reference>
<feature type="transmembrane region" description="Helical" evidence="6">
    <location>
        <begin position="221"/>
        <end position="243"/>
    </location>
</feature>
<dbReference type="CDD" id="cd06581">
    <property type="entry name" value="TM_PBP1_LivM_like"/>
    <property type="match status" value="1"/>
</dbReference>
<dbReference type="InterPro" id="IPR001851">
    <property type="entry name" value="ABC_transp_permease"/>
</dbReference>
<comment type="subcellular location">
    <subcellularLocation>
        <location evidence="1">Cell membrane</location>
        <topology evidence="1">Multi-pass membrane protein</topology>
    </subcellularLocation>
</comment>
<accession>A0A3G1KZD2</accession>
<keyword evidence="4 6" id="KW-1133">Transmembrane helix</keyword>
<keyword evidence="5 6" id="KW-0472">Membrane</keyword>
<feature type="transmembrane region" description="Helical" evidence="6">
    <location>
        <begin position="15"/>
        <end position="37"/>
    </location>
</feature>
<dbReference type="PANTHER" id="PTHR30482:SF10">
    <property type="entry name" value="HIGH-AFFINITY BRANCHED-CHAIN AMINO ACID TRANSPORT PROTEIN BRAE"/>
    <property type="match status" value="1"/>
</dbReference>
<dbReference type="Pfam" id="PF02653">
    <property type="entry name" value="BPD_transp_2"/>
    <property type="match status" value="1"/>
</dbReference>
<evidence type="ECO:0000313" key="7">
    <source>
        <dbReference type="EMBL" id="ATW27893.1"/>
    </source>
</evidence>
<name>A0A3G1KZD2_FORW1</name>
<evidence type="ECO:0000256" key="5">
    <source>
        <dbReference type="ARBA" id="ARBA00023136"/>
    </source>
</evidence>